<dbReference type="AlphaFoldDB" id="A0A7J9KEI3"/>
<dbReference type="Pfam" id="PF24924">
    <property type="entry name" value="DUF7745"/>
    <property type="match status" value="1"/>
</dbReference>
<feature type="domain" description="DUF7745" evidence="1">
    <location>
        <begin position="55"/>
        <end position="199"/>
    </location>
</feature>
<reference evidence="2 3" key="1">
    <citation type="journal article" date="2019" name="Genome Biol. Evol.">
        <title>Insights into the evolution of the New World diploid cottons (Gossypium, subgenus Houzingenia) based on genome sequencing.</title>
        <authorList>
            <person name="Grover C.E."/>
            <person name="Arick M.A. 2nd"/>
            <person name="Thrash A."/>
            <person name="Conover J.L."/>
            <person name="Sanders W.S."/>
            <person name="Peterson D.G."/>
            <person name="Frelichowski J.E."/>
            <person name="Scheffler J.A."/>
            <person name="Scheffler B.E."/>
            <person name="Wendel J.F."/>
        </authorList>
    </citation>
    <scope>NUCLEOTIDE SEQUENCE [LARGE SCALE GENOMIC DNA]</scope>
    <source>
        <strain evidence="2">6</strain>
        <tissue evidence="2">Leaf</tissue>
    </source>
</reference>
<sequence length="378" mass="44403">MENGFIDKVEDNEVVRIWSEKTQQEKSDNLTERYMLELWDFTCISVTQNSFQDRFTFGKVDLVPTVEDYTTQLRCPRIQADKTYSRAANVSTFLKRLMGITRMSEQWVAAQIKQKGDSKCIPWKNLWDLILAHPDTKKRVDVFALSIYELVIFPKVLGYIDQAILDLFDRLDKRVTPVSTILAKTFRYLSACRRADEGRFIGDFDWVPLLGIWGAIIYAHLLVLRQYRSRQFIPATQGLAQCEFAYKGDNYKKKVRKRVNDNVLVSSQENTRLIEEHLQVIPFELEIVKQDFEKRSSKLGRKIEKLEEEKIQLGLDIGIQKLEAEKKRKGKNKVDEDFDSLKTDYKKLHLSMRTVGLGKTPEQWRQEIKEEMIRTDQW</sequence>
<proteinExistence type="predicted"/>
<evidence type="ECO:0000259" key="1">
    <source>
        <dbReference type="Pfam" id="PF24924"/>
    </source>
</evidence>
<feature type="non-terminal residue" evidence="2">
    <location>
        <position position="378"/>
    </location>
</feature>
<protein>
    <recommendedName>
        <fullName evidence="1">DUF7745 domain-containing protein</fullName>
    </recommendedName>
</protein>
<organism evidence="2 3">
    <name type="scientific">Gossypium armourianum</name>
    <dbReference type="NCBI Taxonomy" id="34283"/>
    <lineage>
        <taxon>Eukaryota</taxon>
        <taxon>Viridiplantae</taxon>
        <taxon>Streptophyta</taxon>
        <taxon>Embryophyta</taxon>
        <taxon>Tracheophyta</taxon>
        <taxon>Spermatophyta</taxon>
        <taxon>Magnoliopsida</taxon>
        <taxon>eudicotyledons</taxon>
        <taxon>Gunneridae</taxon>
        <taxon>Pentapetalae</taxon>
        <taxon>rosids</taxon>
        <taxon>malvids</taxon>
        <taxon>Malvales</taxon>
        <taxon>Malvaceae</taxon>
        <taxon>Malvoideae</taxon>
        <taxon>Gossypium</taxon>
    </lineage>
</organism>
<dbReference type="Proteomes" id="UP000593575">
    <property type="component" value="Unassembled WGS sequence"/>
</dbReference>
<keyword evidence="3" id="KW-1185">Reference proteome</keyword>
<dbReference type="PANTHER" id="PTHR48200">
    <property type="entry name" value="PROTEIN, PUTATIVE-RELATED"/>
    <property type="match status" value="1"/>
</dbReference>
<name>A0A7J9KEI3_9ROSI</name>
<gene>
    <name evidence="2" type="ORF">Goarm_023332</name>
</gene>
<dbReference type="EMBL" id="JABFAE010410912">
    <property type="protein sequence ID" value="MBA0844875.1"/>
    <property type="molecule type" value="Genomic_DNA"/>
</dbReference>
<accession>A0A7J9KEI3</accession>
<dbReference type="PANTHER" id="PTHR48200:SF1">
    <property type="entry name" value="AMINOTRANSFERASE-LIKE PLANT MOBILE DOMAIN-CONTAINING PROTEIN"/>
    <property type="match status" value="1"/>
</dbReference>
<dbReference type="InterPro" id="IPR056647">
    <property type="entry name" value="DUF7745"/>
</dbReference>
<evidence type="ECO:0000313" key="3">
    <source>
        <dbReference type="Proteomes" id="UP000593575"/>
    </source>
</evidence>
<evidence type="ECO:0000313" key="2">
    <source>
        <dbReference type="EMBL" id="MBA0844875.1"/>
    </source>
</evidence>
<comment type="caution">
    <text evidence="2">The sequence shown here is derived from an EMBL/GenBank/DDBJ whole genome shotgun (WGS) entry which is preliminary data.</text>
</comment>